<dbReference type="RefSeq" id="WP_186949489.1">
    <property type="nucleotide sequence ID" value="NZ_JACOGF010000014.1"/>
</dbReference>
<keyword evidence="3" id="KW-1185">Reference proteome</keyword>
<organism evidence="2 3">
    <name type="scientific">Undibacterium hunanense</name>
    <dbReference type="NCBI Taxonomy" id="2762292"/>
    <lineage>
        <taxon>Bacteria</taxon>
        <taxon>Pseudomonadati</taxon>
        <taxon>Pseudomonadota</taxon>
        <taxon>Betaproteobacteria</taxon>
        <taxon>Burkholderiales</taxon>
        <taxon>Oxalobacteraceae</taxon>
        <taxon>Undibacterium</taxon>
    </lineage>
</organism>
<dbReference type="Proteomes" id="UP000650424">
    <property type="component" value="Unassembled WGS sequence"/>
</dbReference>
<dbReference type="InterPro" id="IPR011463">
    <property type="entry name" value="DUF1569"/>
</dbReference>
<evidence type="ECO:0000313" key="3">
    <source>
        <dbReference type="Proteomes" id="UP000650424"/>
    </source>
</evidence>
<sequence length="182" mass="19376">MKKRRVLLTGLATSLLAVAGVTSYRKSTVVITTVAEMQARLTALKSGTLVSVSGWSPHKVFVHLAQSIDYSMTGYPEMKSPTFQNTAGAAAFYAFSVAGAMTHNLSEPIPGAPAIAESGDTNAAIDMVIAALQKFEQYAGEIKPHFAYGSLSKAEFAKAHVMHIENHLKAMSCGPCDLKVVE</sequence>
<protein>
    <submittedName>
        <fullName evidence="2">DUF1569 domain-containing protein</fullName>
    </submittedName>
</protein>
<dbReference type="EMBL" id="JACOGF010000014">
    <property type="protein sequence ID" value="MBC3920184.1"/>
    <property type="molecule type" value="Genomic_DNA"/>
</dbReference>
<reference evidence="2 3" key="1">
    <citation type="submission" date="2020-08" db="EMBL/GenBank/DDBJ databases">
        <title>Novel species isolated from subtropical streams in China.</title>
        <authorList>
            <person name="Lu H."/>
        </authorList>
    </citation>
    <scope>NUCLEOTIDE SEQUENCE [LARGE SCALE GENOMIC DNA]</scope>
    <source>
        <strain evidence="2 3">CY18W</strain>
    </source>
</reference>
<name>A0ABR6ZWM9_9BURK</name>
<proteinExistence type="predicted"/>
<gene>
    <name evidence="2" type="ORF">H8L32_22160</name>
</gene>
<comment type="caution">
    <text evidence="2">The sequence shown here is derived from an EMBL/GenBank/DDBJ whole genome shotgun (WGS) entry which is preliminary data.</text>
</comment>
<evidence type="ECO:0000256" key="1">
    <source>
        <dbReference type="SAM" id="SignalP"/>
    </source>
</evidence>
<keyword evidence="1" id="KW-0732">Signal</keyword>
<feature type="chain" id="PRO_5045989693" evidence="1">
    <location>
        <begin position="20"/>
        <end position="182"/>
    </location>
</feature>
<dbReference type="Pfam" id="PF07606">
    <property type="entry name" value="DUF1569"/>
    <property type="match status" value="1"/>
</dbReference>
<feature type="signal peptide" evidence="1">
    <location>
        <begin position="1"/>
        <end position="19"/>
    </location>
</feature>
<accession>A0ABR6ZWM9</accession>
<evidence type="ECO:0000313" key="2">
    <source>
        <dbReference type="EMBL" id="MBC3920184.1"/>
    </source>
</evidence>